<dbReference type="Gene3D" id="3.40.50.2300">
    <property type="match status" value="1"/>
</dbReference>
<reference evidence="9 10" key="1">
    <citation type="submission" date="2024-01" db="EMBL/GenBank/DDBJ databases">
        <title>The genomes of 5 underutilized Papilionoideae crops provide insights into root nodulation and disease resistanc.</title>
        <authorList>
            <person name="Jiang F."/>
        </authorList>
    </citation>
    <scope>NUCLEOTIDE SEQUENCE [LARGE SCALE GENOMIC DNA]</scope>
    <source>
        <strain evidence="9">JINMINGXINNONG_FW02</strain>
        <tissue evidence="9">Leaves</tissue>
    </source>
</reference>
<dbReference type="FunFam" id="1.10.10.60:FF:000007">
    <property type="entry name" value="Two-component response regulator"/>
    <property type="match status" value="1"/>
</dbReference>
<feature type="modified residue" description="4-aspartylphosphate" evidence="6">
    <location>
        <position position="77"/>
    </location>
</feature>
<keyword evidence="4" id="KW-0804">Transcription</keyword>
<keyword evidence="10" id="KW-1185">Reference proteome</keyword>
<evidence type="ECO:0000313" key="10">
    <source>
        <dbReference type="Proteomes" id="UP001374584"/>
    </source>
</evidence>
<gene>
    <name evidence="9" type="ORF">VNO80_10501</name>
</gene>
<keyword evidence="6" id="KW-0597">Phosphoprotein</keyword>
<organism evidence="9 10">
    <name type="scientific">Phaseolus coccineus</name>
    <name type="common">Scarlet runner bean</name>
    <name type="synonym">Phaseolus multiflorus</name>
    <dbReference type="NCBI Taxonomy" id="3886"/>
    <lineage>
        <taxon>Eukaryota</taxon>
        <taxon>Viridiplantae</taxon>
        <taxon>Streptophyta</taxon>
        <taxon>Embryophyta</taxon>
        <taxon>Tracheophyta</taxon>
        <taxon>Spermatophyta</taxon>
        <taxon>Magnoliopsida</taxon>
        <taxon>eudicotyledons</taxon>
        <taxon>Gunneridae</taxon>
        <taxon>Pentapetalae</taxon>
        <taxon>rosids</taxon>
        <taxon>fabids</taxon>
        <taxon>Fabales</taxon>
        <taxon>Fabaceae</taxon>
        <taxon>Papilionoideae</taxon>
        <taxon>50 kb inversion clade</taxon>
        <taxon>NPAAA clade</taxon>
        <taxon>indigoferoid/millettioid clade</taxon>
        <taxon>Phaseoleae</taxon>
        <taxon>Phaseolus</taxon>
    </lineage>
</organism>
<evidence type="ECO:0000256" key="7">
    <source>
        <dbReference type="SAM" id="MobiDB-lite"/>
    </source>
</evidence>
<evidence type="ECO:0000256" key="4">
    <source>
        <dbReference type="ARBA" id="ARBA00023163"/>
    </source>
</evidence>
<dbReference type="NCBIfam" id="TIGR01557">
    <property type="entry name" value="myb_SHAQKYF"/>
    <property type="match status" value="1"/>
</dbReference>
<dbReference type="Gene3D" id="1.10.10.60">
    <property type="entry name" value="Homeodomain-like"/>
    <property type="match status" value="1"/>
</dbReference>
<evidence type="ECO:0000259" key="8">
    <source>
        <dbReference type="PROSITE" id="PS50110"/>
    </source>
</evidence>
<keyword evidence="2" id="KW-0902">Two-component regulatory system</keyword>
<evidence type="ECO:0000256" key="1">
    <source>
        <dbReference type="ARBA" id="ARBA00004123"/>
    </source>
</evidence>
<name>A0AAN9N894_PHACN</name>
<dbReference type="Proteomes" id="UP001374584">
    <property type="component" value="Unassembled WGS sequence"/>
</dbReference>
<dbReference type="InterPro" id="IPR011006">
    <property type="entry name" value="CheY-like_superfamily"/>
</dbReference>
<dbReference type="AlphaFoldDB" id="A0AAN9N894"/>
<dbReference type="InterPro" id="IPR001005">
    <property type="entry name" value="SANT/Myb"/>
</dbReference>
<accession>A0AAN9N894</accession>
<sequence>MTLLSNNMDNGCFSSPRHDAFPAGLRVLVVDDDPTWLRILEKMLKKCLYEVTTCCLAIEALKKLRERKDAFDIVISDVNMPDMDGFKLLEQVGLEMDLPVIMMSVDGETSRVMKGVQHGACDYLLKPIRMKELRNIWQHVFRKRMHEARDFESHEGFEALHLMMNGSDQSDDGNLFAVEEITSIKKRKDADNKHDDKEFGDHSPSKKARVVWSVDLHQKFVKAVNQIGFDKVGPKKILDLMTVPWLTRENVASHLQKYRLYLSRLQKENDQKSSSSGIKHSDSPSKDPGSFSLLNTANNKQQNDVAIDSFSHSDGSLLFQMDAPSHEGDLKGIVSEPTTEKSRTPPISSQMSLNQPFSSLESSEASHAVFDCTIPTQYSWGEFPKGPLKEEQKTIVQLEDSFSHLPLHGTRQHIQVDQSQSNASINSNPSITKEEVAPSLDIKPLYAGYKNDYVSPMSSIGSAVDTFPNQSKSLIVNDQSSEPIFTSTLGLKTHGFDLDCISDLDFYQRNLLLGGEAASAPLEDDLNFFLLQTDWYNMNFGQQNINMSECYDPRLVGEAPSYFYDSSDYSSVDQSLFIA</sequence>
<comment type="subcellular location">
    <subcellularLocation>
        <location evidence="1">Nucleus</location>
    </subcellularLocation>
</comment>
<feature type="domain" description="Response regulatory" evidence="8">
    <location>
        <begin position="26"/>
        <end position="141"/>
    </location>
</feature>
<feature type="region of interest" description="Disordered" evidence="7">
    <location>
        <begin position="327"/>
        <end position="356"/>
    </location>
</feature>
<evidence type="ECO:0000313" key="9">
    <source>
        <dbReference type="EMBL" id="KAK7368475.1"/>
    </source>
</evidence>
<evidence type="ECO:0000256" key="3">
    <source>
        <dbReference type="ARBA" id="ARBA00023015"/>
    </source>
</evidence>
<dbReference type="GO" id="GO:0003677">
    <property type="term" value="F:DNA binding"/>
    <property type="evidence" value="ECO:0007669"/>
    <property type="project" value="InterPro"/>
</dbReference>
<dbReference type="InterPro" id="IPR006447">
    <property type="entry name" value="Myb_dom_plants"/>
</dbReference>
<evidence type="ECO:0000256" key="5">
    <source>
        <dbReference type="ARBA" id="ARBA00023242"/>
    </source>
</evidence>
<dbReference type="GO" id="GO:0005634">
    <property type="term" value="C:nucleus"/>
    <property type="evidence" value="ECO:0007669"/>
    <property type="project" value="UniProtKB-SubCell"/>
</dbReference>
<dbReference type="InterPro" id="IPR001789">
    <property type="entry name" value="Sig_transdc_resp-reg_receiver"/>
</dbReference>
<dbReference type="InterPro" id="IPR045279">
    <property type="entry name" value="ARR-like"/>
</dbReference>
<comment type="caution">
    <text evidence="9">The sequence shown here is derived from an EMBL/GenBank/DDBJ whole genome shotgun (WGS) entry which is preliminary data.</text>
</comment>
<protein>
    <recommendedName>
        <fullName evidence="8">Response regulatory domain-containing protein</fullName>
    </recommendedName>
</protein>
<evidence type="ECO:0000256" key="2">
    <source>
        <dbReference type="ARBA" id="ARBA00023012"/>
    </source>
</evidence>
<dbReference type="EMBL" id="JAYMYR010000004">
    <property type="protein sequence ID" value="KAK7368475.1"/>
    <property type="molecule type" value="Genomic_DNA"/>
</dbReference>
<keyword evidence="5" id="KW-0539">Nucleus</keyword>
<evidence type="ECO:0000256" key="6">
    <source>
        <dbReference type="PROSITE-ProRule" id="PRU00169"/>
    </source>
</evidence>
<dbReference type="PANTHER" id="PTHR43874:SF59">
    <property type="entry name" value="TWO-COMPONENT RESPONSE REGULATOR"/>
    <property type="match status" value="1"/>
</dbReference>
<proteinExistence type="predicted"/>
<dbReference type="Pfam" id="PF00249">
    <property type="entry name" value="Myb_DNA-binding"/>
    <property type="match status" value="1"/>
</dbReference>
<dbReference type="PROSITE" id="PS50110">
    <property type="entry name" value="RESPONSE_REGULATORY"/>
    <property type="match status" value="1"/>
</dbReference>
<dbReference type="SUPFAM" id="SSF46689">
    <property type="entry name" value="Homeodomain-like"/>
    <property type="match status" value="1"/>
</dbReference>
<dbReference type="PANTHER" id="PTHR43874">
    <property type="entry name" value="TWO-COMPONENT RESPONSE REGULATOR"/>
    <property type="match status" value="1"/>
</dbReference>
<dbReference type="Pfam" id="PF00072">
    <property type="entry name" value="Response_reg"/>
    <property type="match status" value="1"/>
</dbReference>
<feature type="compositionally biased region" description="Polar residues" evidence="7">
    <location>
        <begin position="345"/>
        <end position="356"/>
    </location>
</feature>
<feature type="region of interest" description="Disordered" evidence="7">
    <location>
        <begin position="269"/>
        <end position="295"/>
    </location>
</feature>
<dbReference type="GO" id="GO:0000160">
    <property type="term" value="P:phosphorelay signal transduction system"/>
    <property type="evidence" value="ECO:0007669"/>
    <property type="project" value="UniProtKB-KW"/>
</dbReference>
<dbReference type="SMART" id="SM00448">
    <property type="entry name" value="REC"/>
    <property type="match status" value="1"/>
</dbReference>
<dbReference type="GO" id="GO:0009736">
    <property type="term" value="P:cytokinin-activated signaling pathway"/>
    <property type="evidence" value="ECO:0007669"/>
    <property type="project" value="InterPro"/>
</dbReference>
<keyword evidence="3" id="KW-0805">Transcription regulation</keyword>
<dbReference type="InterPro" id="IPR009057">
    <property type="entry name" value="Homeodomain-like_sf"/>
</dbReference>
<dbReference type="SUPFAM" id="SSF52172">
    <property type="entry name" value="CheY-like"/>
    <property type="match status" value="1"/>
</dbReference>
<dbReference type="CDD" id="cd17584">
    <property type="entry name" value="REC_typeB_ARR-like"/>
    <property type="match status" value="1"/>
</dbReference>